<feature type="region of interest" description="Disordered" evidence="1">
    <location>
        <begin position="83"/>
        <end position="121"/>
    </location>
</feature>
<feature type="domain" description="NAD-dependent epimerase/dehydratase" evidence="2">
    <location>
        <begin position="7"/>
        <end position="43"/>
    </location>
</feature>
<dbReference type="InterPro" id="IPR001509">
    <property type="entry name" value="Epimerase_deHydtase"/>
</dbReference>
<dbReference type="Pfam" id="PF01370">
    <property type="entry name" value="Epimerase"/>
    <property type="match status" value="1"/>
</dbReference>
<dbReference type="OrthoDB" id="336148at2759"/>
<organism evidence="3 4">
    <name type="scientific">Polarella glacialis</name>
    <name type="common">Dinoflagellate</name>
    <dbReference type="NCBI Taxonomy" id="89957"/>
    <lineage>
        <taxon>Eukaryota</taxon>
        <taxon>Sar</taxon>
        <taxon>Alveolata</taxon>
        <taxon>Dinophyceae</taxon>
        <taxon>Suessiales</taxon>
        <taxon>Suessiaceae</taxon>
        <taxon>Polarella</taxon>
    </lineage>
</organism>
<gene>
    <name evidence="3" type="ORF">PGLA1383_LOCUS53946</name>
</gene>
<reference evidence="3" key="1">
    <citation type="submission" date="2021-02" db="EMBL/GenBank/DDBJ databases">
        <authorList>
            <person name="Dougan E. K."/>
            <person name="Rhodes N."/>
            <person name="Thang M."/>
            <person name="Chan C."/>
        </authorList>
    </citation>
    <scope>NUCLEOTIDE SEQUENCE</scope>
</reference>
<evidence type="ECO:0000256" key="1">
    <source>
        <dbReference type="SAM" id="MobiDB-lite"/>
    </source>
</evidence>
<comment type="caution">
    <text evidence="3">The sequence shown here is derived from an EMBL/GenBank/DDBJ whole genome shotgun (WGS) entry which is preliminary data.</text>
</comment>
<dbReference type="AlphaFoldDB" id="A0A813HLD5"/>
<evidence type="ECO:0000313" key="3">
    <source>
        <dbReference type="EMBL" id="CAE8638842.1"/>
    </source>
</evidence>
<dbReference type="InterPro" id="IPR036291">
    <property type="entry name" value="NAD(P)-bd_dom_sf"/>
</dbReference>
<keyword evidence="4" id="KW-1185">Reference proteome</keyword>
<evidence type="ECO:0000259" key="2">
    <source>
        <dbReference type="Pfam" id="PF01370"/>
    </source>
</evidence>
<dbReference type="Gene3D" id="3.40.50.720">
    <property type="entry name" value="NAD(P)-binding Rossmann-like Domain"/>
    <property type="match status" value="1"/>
</dbReference>
<dbReference type="Proteomes" id="UP000654075">
    <property type="component" value="Unassembled WGS sequence"/>
</dbReference>
<name>A0A813HLD5_POLGL</name>
<evidence type="ECO:0000313" key="4">
    <source>
        <dbReference type="Proteomes" id="UP000654075"/>
    </source>
</evidence>
<dbReference type="SUPFAM" id="SSF51735">
    <property type="entry name" value="NAD(P)-binding Rossmann-fold domains"/>
    <property type="match status" value="1"/>
</dbReference>
<dbReference type="EMBL" id="CAJNNV010032079">
    <property type="protein sequence ID" value="CAE8638842.1"/>
    <property type="molecule type" value="Genomic_DNA"/>
</dbReference>
<accession>A0A813HLD5</accession>
<protein>
    <recommendedName>
        <fullName evidence="2">NAD-dependent epimerase/dehydratase domain-containing protein</fullName>
    </recommendedName>
</protein>
<proteinExistence type="predicted"/>
<sequence length="121" mass="12656">MDNPAAVCVTGASGFIASHIVRVGLERGYRVHGTVRDAKSAESTAHLRSLPGAAERLRPEALLRGIAEAGQLRRGSGWMQGSVPRGLALAGGQGSWRPRESGDQASGGRHPQRATVLHQGS</sequence>